<sequence>MAGHGEKPVTYALRLRDALFQFVVQSRKLAALNLSGTTTVELTSSIIGRMKHLRFLALNNTKTESLPIPTDCSDSSEELEDDSDKEIVNQVQNLQPNTSLFELAIQNYPGNLFPIWIQDSSLGMLVSITIDDCQNCNEIPYLGDLPSLKYLFIQKMYVVESFGQRSNSLTTDGRCTESVGDVLFAILEWNKQGGFPTASLSLSTNDTAAQVLQYLRPNSNLEELIMKGYNGSSFPSWVGSLPLDRDMGALEEWSEFKDEHFPQLKYLSIVRCAKLKVLPNFTSGPKQRIRSCEKLLQPLCQCLQDNIQPSLLTIPSKVPLYSGHGNVVEKCRFFMWLVVHNCCWIVLADEFCHTRIIVLIVTNRTKQLITCLQTVSSRDNFGTPSYSGLA</sequence>
<keyword evidence="3" id="KW-1185">Reference proteome</keyword>
<proteinExistence type="predicted"/>
<dbReference type="EnsemblPlants" id="OBART07G09920.1">
    <property type="protein sequence ID" value="OBART07G09920.1"/>
    <property type="gene ID" value="OBART07G09920"/>
</dbReference>
<accession>A0A0D3GPI5</accession>
<dbReference type="AlphaFoldDB" id="A0A0D3GPI5"/>
<dbReference type="HOGENOM" id="CLU_708585_0_0_1"/>
<evidence type="ECO:0000313" key="2">
    <source>
        <dbReference type="EnsemblPlants" id="OBART07G09920.1"/>
    </source>
</evidence>
<dbReference type="SUPFAM" id="SSF52058">
    <property type="entry name" value="L domain-like"/>
    <property type="match status" value="1"/>
</dbReference>
<dbReference type="PANTHER" id="PTHR47186">
    <property type="entry name" value="LEUCINE-RICH REPEAT-CONTAINING PROTEIN 57"/>
    <property type="match status" value="1"/>
</dbReference>
<dbReference type="STRING" id="65489.A0A0D3GPI5"/>
<dbReference type="Gene3D" id="3.80.10.10">
    <property type="entry name" value="Ribonuclease Inhibitor"/>
    <property type="match status" value="2"/>
</dbReference>
<name>A0A0D3GPI5_9ORYZ</name>
<dbReference type="Pfam" id="PF25019">
    <property type="entry name" value="LRR_R13L1-DRL21"/>
    <property type="match status" value="2"/>
</dbReference>
<reference evidence="2" key="2">
    <citation type="submission" date="2015-03" db="UniProtKB">
        <authorList>
            <consortium name="EnsemblPlants"/>
        </authorList>
    </citation>
    <scope>IDENTIFICATION</scope>
</reference>
<evidence type="ECO:0000259" key="1">
    <source>
        <dbReference type="Pfam" id="PF25019"/>
    </source>
</evidence>
<dbReference type="PaxDb" id="65489-OBART07G09920.1"/>
<feature type="domain" description="R13L1/DRL21-like LRR repeat region" evidence="1">
    <location>
        <begin position="74"/>
        <end position="156"/>
    </location>
</feature>
<dbReference type="Proteomes" id="UP000026960">
    <property type="component" value="Chromosome 7"/>
</dbReference>
<feature type="domain" description="R13L1/DRL21-like LRR repeat region" evidence="1">
    <location>
        <begin position="187"/>
        <end position="270"/>
    </location>
</feature>
<organism evidence="2">
    <name type="scientific">Oryza barthii</name>
    <dbReference type="NCBI Taxonomy" id="65489"/>
    <lineage>
        <taxon>Eukaryota</taxon>
        <taxon>Viridiplantae</taxon>
        <taxon>Streptophyta</taxon>
        <taxon>Embryophyta</taxon>
        <taxon>Tracheophyta</taxon>
        <taxon>Spermatophyta</taxon>
        <taxon>Magnoliopsida</taxon>
        <taxon>Liliopsida</taxon>
        <taxon>Poales</taxon>
        <taxon>Poaceae</taxon>
        <taxon>BOP clade</taxon>
        <taxon>Oryzoideae</taxon>
        <taxon>Oryzeae</taxon>
        <taxon>Oryzinae</taxon>
        <taxon>Oryza</taxon>
    </lineage>
</organism>
<dbReference type="InterPro" id="IPR056789">
    <property type="entry name" value="LRR_R13L1-DRL21"/>
</dbReference>
<reference evidence="2" key="1">
    <citation type="journal article" date="2009" name="Rice">
        <title>De Novo Next Generation Sequencing of Plant Genomes.</title>
        <authorList>
            <person name="Rounsley S."/>
            <person name="Marri P.R."/>
            <person name="Yu Y."/>
            <person name="He R."/>
            <person name="Sisneros N."/>
            <person name="Goicoechea J.L."/>
            <person name="Lee S.J."/>
            <person name="Angelova A."/>
            <person name="Kudrna D."/>
            <person name="Luo M."/>
            <person name="Affourtit J."/>
            <person name="Desany B."/>
            <person name="Knight J."/>
            <person name="Niazi F."/>
            <person name="Egholm M."/>
            <person name="Wing R.A."/>
        </authorList>
    </citation>
    <scope>NUCLEOTIDE SEQUENCE [LARGE SCALE GENOMIC DNA]</scope>
    <source>
        <strain evidence="2">cv. IRGC 105608</strain>
    </source>
</reference>
<dbReference type="PANTHER" id="PTHR47186:SF3">
    <property type="entry name" value="OS09G0267800 PROTEIN"/>
    <property type="match status" value="1"/>
</dbReference>
<dbReference type="Gramene" id="OBART07G09920.1">
    <property type="protein sequence ID" value="OBART07G09920.1"/>
    <property type="gene ID" value="OBART07G09920"/>
</dbReference>
<evidence type="ECO:0000313" key="3">
    <source>
        <dbReference type="Proteomes" id="UP000026960"/>
    </source>
</evidence>
<dbReference type="InterPro" id="IPR032675">
    <property type="entry name" value="LRR_dom_sf"/>
</dbReference>
<dbReference type="eggNOG" id="KOG4658">
    <property type="taxonomic scope" value="Eukaryota"/>
</dbReference>
<protein>
    <recommendedName>
        <fullName evidence="1">R13L1/DRL21-like LRR repeat region domain-containing protein</fullName>
    </recommendedName>
</protein>